<dbReference type="GeneID" id="113462577"/>
<keyword evidence="1" id="KW-1185">Reference proteome</keyword>
<dbReference type="RefSeq" id="XP_026659539.2">
    <property type="nucleotide sequence ID" value="XM_026803738.2"/>
</dbReference>
<gene>
    <name evidence="2" type="primary">LOC113462577</name>
</gene>
<sequence>MGTLIGQTLGKAGRIAAADGRSVKRTKRRVTAGMHDFLTFPSTGDEPSSGLEGPFRKNVRAFVARCGRRVPPHAVLARPQLATWRVAFRLGGESDGGGPPAVEVDVVEEDVARSKNVYCDDCRVVGKNPISAGPSPIFIALIYRWL</sequence>
<reference evidence="1" key="1">
    <citation type="journal article" date="2019" name="Nat. Commun.">
        <title>Genome-wide association mapping of date palm fruit traits.</title>
        <authorList>
            <person name="Hazzouri K.M."/>
            <person name="Gros-Balthazard M."/>
            <person name="Flowers J.M."/>
            <person name="Copetti D."/>
            <person name="Lemansour A."/>
            <person name="Lebrun M."/>
            <person name="Masmoudi K."/>
            <person name="Ferrand S."/>
            <person name="Dhar M.I."/>
            <person name="Fresquez Z.A."/>
            <person name="Rosas U."/>
            <person name="Zhang J."/>
            <person name="Talag J."/>
            <person name="Lee S."/>
            <person name="Kudrna D."/>
            <person name="Powell R.F."/>
            <person name="Leitch I.J."/>
            <person name="Krueger R.R."/>
            <person name="Wing R.A."/>
            <person name="Amiri K.M.A."/>
            <person name="Purugganan M.D."/>
        </authorList>
    </citation>
    <scope>NUCLEOTIDE SEQUENCE [LARGE SCALE GENOMIC DNA]</scope>
    <source>
        <strain evidence="1">cv. Khalas</strain>
    </source>
</reference>
<dbReference type="Proteomes" id="UP000228380">
    <property type="component" value="Chromosome 14"/>
</dbReference>
<dbReference type="PANTHER" id="PTHR46201">
    <property type="entry name" value="PHD FINGER PROTEIN MALE MEIOCYTE DEATH 1-RELATED"/>
    <property type="match status" value="1"/>
</dbReference>
<organism evidence="1 2">
    <name type="scientific">Phoenix dactylifera</name>
    <name type="common">Date palm</name>
    <dbReference type="NCBI Taxonomy" id="42345"/>
    <lineage>
        <taxon>Eukaryota</taxon>
        <taxon>Viridiplantae</taxon>
        <taxon>Streptophyta</taxon>
        <taxon>Embryophyta</taxon>
        <taxon>Tracheophyta</taxon>
        <taxon>Spermatophyta</taxon>
        <taxon>Magnoliopsida</taxon>
        <taxon>Liliopsida</taxon>
        <taxon>Arecaceae</taxon>
        <taxon>Coryphoideae</taxon>
        <taxon>Phoeniceae</taxon>
        <taxon>Phoenix</taxon>
    </lineage>
</organism>
<dbReference type="AlphaFoldDB" id="A0A8B8J3F0"/>
<evidence type="ECO:0000313" key="2">
    <source>
        <dbReference type="RefSeq" id="XP_026659539.2"/>
    </source>
</evidence>
<accession>A0A8B8J3F0</accession>
<protein>
    <submittedName>
        <fullName evidence="2">PHD finger protein At1g33420-like</fullName>
    </submittedName>
</protein>
<dbReference type="KEGG" id="pda:113462577"/>
<reference evidence="2" key="2">
    <citation type="submission" date="2025-08" db="UniProtKB">
        <authorList>
            <consortium name="RefSeq"/>
        </authorList>
    </citation>
    <scope>IDENTIFICATION</scope>
    <source>
        <tissue evidence="2">Young leaves</tissue>
    </source>
</reference>
<name>A0A8B8J3F0_PHODC</name>
<proteinExistence type="predicted"/>
<evidence type="ECO:0000313" key="1">
    <source>
        <dbReference type="Proteomes" id="UP000228380"/>
    </source>
</evidence>
<dbReference type="OrthoDB" id="1586337at2759"/>
<dbReference type="PANTHER" id="PTHR46201:SF3">
    <property type="entry name" value="OS01G0877500 PROTEIN"/>
    <property type="match status" value="1"/>
</dbReference>